<dbReference type="GO" id="GO:0005525">
    <property type="term" value="F:GTP binding"/>
    <property type="evidence" value="ECO:0007669"/>
    <property type="project" value="UniProtKB-KW"/>
</dbReference>
<dbReference type="AlphaFoldDB" id="A0AAD4VUY4"/>
<reference evidence="7 8" key="1">
    <citation type="journal article" date="2022" name="G3 (Bethesda)">
        <title>Whole-genome sequence and methylome profiling of the almond [Prunus dulcis (Mill.) D.A. Webb] cultivar 'Nonpareil'.</title>
        <authorList>
            <person name="D'Amico-Willman K.M."/>
            <person name="Ouma W.Z."/>
            <person name="Meulia T."/>
            <person name="Sideli G.M."/>
            <person name="Gradziel T.M."/>
            <person name="Fresnedo-Ramirez J."/>
        </authorList>
    </citation>
    <scope>NUCLEOTIDE SEQUENCE [LARGE SCALE GENOMIC DNA]</scope>
    <source>
        <strain evidence="7">Clone GOH B32 T37-40</strain>
    </source>
</reference>
<dbReference type="SUPFAM" id="SSF52540">
    <property type="entry name" value="P-loop containing nucleoside triphosphate hydrolases"/>
    <property type="match status" value="1"/>
</dbReference>
<feature type="domain" description="GB1/RHD3-type G" evidence="6">
    <location>
        <begin position="6"/>
        <end position="247"/>
    </location>
</feature>
<name>A0AAD4VUY4_PRUDU</name>
<dbReference type="InterPro" id="IPR015894">
    <property type="entry name" value="Guanylate-bd_N"/>
</dbReference>
<organism evidence="7 8">
    <name type="scientific">Prunus dulcis</name>
    <name type="common">Almond</name>
    <name type="synonym">Amygdalus dulcis</name>
    <dbReference type="NCBI Taxonomy" id="3755"/>
    <lineage>
        <taxon>Eukaryota</taxon>
        <taxon>Viridiplantae</taxon>
        <taxon>Streptophyta</taxon>
        <taxon>Embryophyta</taxon>
        <taxon>Tracheophyta</taxon>
        <taxon>Spermatophyta</taxon>
        <taxon>Magnoliopsida</taxon>
        <taxon>eudicotyledons</taxon>
        <taxon>Gunneridae</taxon>
        <taxon>Pentapetalae</taxon>
        <taxon>rosids</taxon>
        <taxon>fabids</taxon>
        <taxon>Rosales</taxon>
        <taxon>Rosaceae</taxon>
        <taxon>Amygdaloideae</taxon>
        <taxon>Amygdaleae</taxon>
        <taxon>Prunus</taxon>
    </lineage>
</organism>
<dbReference type="InterPro" id="IPR030386">
    <property type="entry name" value="G_GB1_RHD3_dom"/>
</dbReference>
<dbReference type="SUPFAM" id="SSF48340">
    <property type="entry name" value="Interferon-induced guanylate-binding protein 1 (GBP1), C-terminal domain"/>
    <property type="match status" value="1"/>
</dbReference>
<dbReference type="PROSITE" id="PS51715">
    <property type="entry name" value="G_GB1_RHD3"/>
    <property type="match status" value="1"/>
</dbReference>
<dbReference type="InterPro" id="IPR036543">
    <property type="entry name" value="Guanylate-bd_C_sf"/>
</dbReference>
<dbReference type="CDD" id="cd01851">
    <property type="entry name" value="GBP"/>
    <property type="match status" value="1"/>
</dbReference>
<keyword evidence="1" id="KW-0547">Nucleotide-binding</keyword>
<comment type="similarity">
    <text evidence="4">Belongs to the TRAFAC class dynamin-like GTPase superfamily. GB1/RHD3 GTPase family.</text>
</comment>
<dbReference type="Gene3D" id="1.20.1000.10">
    <property type="entry name" value="Guanylate-binding protein, C-terminal domain"/>
    <property type="match status" value="1"/>
</dbReference>
<evidence type="ECO:0000313" key="8">
    <source>
        <dbReference type="Proteomes" id="UP001054821"/>
    </source>
</evidence>
<keyword evidence="5" id="KW-0175">Coiled coil</keyword>
<evidence type="ECO:0000256" key="1">
    <source>
        <dbReference type="ARBA" id="ARBA00022741"/>
    </source>
</evidence>
<dbReference type="InterPro" id="IPR027417">
    <property type="entry name" value="P-loop_NTPase"/>
</dbReference>
<dbReference type="PANTHER" id="PTHR10751">
    <property type="entry name" value="GUANYLATE BINDING PROTEIN"/>
    <property type="match status" value="1"/>
</dbReference>
<keyword evidence="8" id="KW-1185">Reference proteome</keyword>
<sequence>MLQLVKEPIGIVAVCGRARQGKSFILNQLLGRSGGFQVASTHRPCTKGLWLWSAPFKRTALDGTEYNLLLLDTEGIDAFDQTETYSTQIFSLAVLLSSMFIYNQMGGIDEGSLDRISLVTQMTKHIRVKASGGTTASEIGQFSPIFVWLLRDFYLDLSEDSGRITPRDYLELALKPVDDRKRDVVAKNEIRASIRALFPDRECFTLVRPLNNEHDLQRLDEIQLDKLRPEFRSGLDALTRFVFERTRPKQVGATMMTGPVLVGITQSYLDALNKGAVPTISSSWQSVEEDGCRTAYDYALEVYKSAFHRPKDPEEAAFREAHEKALKKEFEDCKRNAYMEAELQCSNSIQSMERKLRIACHASDANIDNVLKVLDGLLADYEAASHGPAKWQKLTSFLQKSLEGPILDLAKRLIDQAGSEKSTLIAGEARLAAAREQAQSAQEEAQEWKRNLAEKEEEIKDKTAKIEYAEQCLTTLRLELKTAKSKATDISCSLGDLWCIAV</sequence>
<dbReference type="Pfam" id="PF02263">
    <property type="entry name" value="GBP"/>
    <property type="match status" value="1"/>
</dbReference>
<dbReference type="Pfam" id="PF02841">
    <property type="entry name" value="GBP_C"/>
    <property type="match status" value="1"/>
</dbReference>
<feature type="coiled-coil region" evidence="5">
    <location>
        <begin position="424"/>
        <end position="472"/>
    </location>
</feature>
<dbReference type="InterPro" id="IPR003191">
    <property type="entry name" value="Guanylate-bd/ATL_C"/>
</dbReference>
<gene>
    <name evidence="7" type="ORF">L3X38_021794</name>
</gene>
<evidence type="ECO:0000256" key="3">
    <source>
        <dbReference type="ARBA" id="ARBA00023134"/>
    </source>
</evidence>
<comment type="caution">
    <text evidence="7">The sequence shown here is derived from an EMBL/GenBank/DDBJ whole genome shotgun (WGS) entry which is preliminary data.</text>
</comment>
<evidence type="ECO:0000313" key="7">
    <source>
        <dbReference type="EMBL" id="KAI5331668.1"/>
    </source>
</evidence>
<accession>A0AAD4VUY4</accession>
<evidence type="ECO:0000256" key="2">
    <source>
        <dbReference type="ARBA" id="ARBA00022801"/>
    </source>
</evidence>
<proteinExistence type="inferred from homology"/>
<protein>
    <recommendedName>
        <fullName evidence="6">GB1/RHD3-type G domain-containing protein</fullName>
    </recommendedName>
</protein>
<dbReference type="EMBL" id="JAJFAZ020000004">
    <property type="protein sequence ID" value="KAI5331668.1"/>
    <property type="molecule type" value="Genomic_DNA"/>
</dbReference>
<evidence type="ECO:0000259" key="6">
    <source>
        <dbReference type="PROSITE" id="PS51715"/>
    </source>
</evidence>
<dbReference type="Gene3D" id="3.40.50.300">
    <property type="entry name" value="P-loop containing nucleotide triphosphate hydrolases"/>
    <property type="match status" value="1"/>
</dbReference>
<keyword evidence="3" id="KW-0342">GTP-binding</keyword>
<evidence type="ECO:0000256" key="4">
    <source>
        <dbReference type="PROSITE-ProRule" id="PRU01052"/>
    </source>
</evidence>
<dbReference type="Proteomes" id="UP001054821">
    <property type="component" value="Chromosome 4"/>
</dbReference>
<evidence type="ECO:0000256" key="5">
    <source>
        <dbReference type="SAM" id="Coils"/>
    </source>
</evidence>
<keyword evidence="2" id="KW-0378">Hydrolase</keyword>
<dbReference type="GO" id="GO:0003924">
    <property type="term" value="F:GTPase activity"/>
    <property type="evidence" value="ECO:0007669"/>
    <property type="project" value="InterPro"/>
</dbReference>